<dbReference type="InterPro" id="IPR013785">
    <property type="entry name" value="Aldolase_TIM"/>
</dbReference>
<dbReference type="PANTHER" id="PTHR43273:SF8">
    <property type="entry name" value="RADICAL SAM DOMAIN PROTEIN"/>
    <property type="match status" value="1"/>
</dbReference>
<dbReference type="InterPro" id="IPR023867">
    <property type="entry name" value="Sulphatase_maturase_rSAM"/>
</dbReference>
<evidence type="ECO:0000256" key="2">
    <source>
        <dbReference type="ARBA" id="ARBA00022691"/>
    </source>
</evidence>
<name>A0A369CBM4_9GAMM</name>
<dbReference type="PROSITE" id="PS51918">
    <property type="entry name" value="RADICAL_SAM"/>
    <property type="match status" value="1"/>
</dbReference>
<dbReference type="Proteomes" id="UP000252707">
    <property type="component" value="Unassembled WGS sequence"/>
</dbReference>
<dbReference type="SFLD" id="SFLDG01384">
    <property type="entry name" value="thioether_bond_formation_requi"/>
    <property type="match status" value="1"/>
</dbReference>
<sequence length="365" mass="39600">MPDLGLPNGEVLVATTWECNLRCAYCFVKEQTQAAGARHMSAQTARRVIDALDEGLPHVESICVHLYGGEPLTNIPAMGALVEQARRKAAGRFNFAITTNGSICSDELLELLDRGRFQVILSIDGPAEVHDACRRTAGGRPTHARVLEFLRAVRARTRCRVRGSAVVRSGWSLAEAERYLRSLPVHSIKAQAVRVPRDDPFALSAPERERYFADLEGVADQVIGELEAGRAPRDDRFSNRVLQLLAGRSRERFCGAGETTFGFTPEGTVLPCVLLDDPAHRLGHVAEPPARWVAAGARWRAAGGRRAECASCADAPLCGGGCPAIVPVCGADECEMVHHNCAMARKILAHFSDRPEDLLPLAGIE</sequence>
<dbReference type="GO" id="GO:0016491">
    <property type="term" value="F:oxidoreductase activity"/>
    <property type="evidence" value="ECO:0007669"/>
    <property type="project" value="InterPro"/>
</dbReference>
<dbReference type="Pfam" id="PF04055">
    <property type="entry name" value="Radical_SAM"/>
    <property type="match status" value="1"/>
</dbReference>
<comment type="cofactor">
    <cofactor evidence="1">
        <name>[4Fe-4S] cluster</name>
        <dbReference type="ChEBI" id="CHEBI:49883"/>
    </cofactor>
</comment>
<dbReference type="SFLD" id="SFLDG01386">
    <property type="entry name" value="main_SPASM_domain-containing"/>
    <property type="match status" value="1"/>
</dbReference>
<organism evidence="7 8">
    <name type="scientific">Thioalbus denitrificans</name>
    <dbReference type="NCBI Taxonomy" id="547122"/>
    <lineage>
        <taxon>Bacteria</taxon>
        <taxon>Pseudomonadati</taxon>
        <taxon>Pseudomonadota</taxon>
        <taxon>Gammaproteobacteria</taxon>
        <taxon>Chromatiales</taxon>
        <taxon>Ectothiorhodospiraceae</taxon>
        <taxon>Thioalbus</taxon>
    </lineage>
</organism>
<evidence type="ECO:0000256" key="4">
    <source>
        <dbReference type="ARBA" id="ARBA00023004"/>
    </source>
</evidence>
<protein>
    <submittedName>
        <fullName evidence="7">Radical SAM protein with 4Fe4S-binding SPASM domain</fullName>
    </submittedName>
</protein>
<dbReference type="InterPro" id="IPR058240">
    <property type="entry name" value="rSAM_sf"/>
</dbReference>
<keyword evidence="4" id="KW-0408">Iron</keyword>
<dbReference type="CDD" id="cd01335">
    <property type="entry name" value="Radical_SAM"/>
    <property type="match status" value="1"/>
</dbReference>
<gene>
    <name evidence="7" type="ORF">DFQ59_103257</name>
</gene>
<evidence type="ECO:0000313" key="8">
    <source>
        <dbReference type="Proteomes" id="UP000252707"/>
    </source>
</evidence>
<keyword evidence="3" id="KW-0479">Metal-binding</keyword>
<comment type="caution">
    <text evidence="7">The sequence shown here is derived from an EMBL/GenBank/DDBJ whole genome shotgun (WGS) entry which is preliminary data.</text>
</comment>
<dbReference type="GO" id="GO:0046872">
    <property type="term" value="F:metal ion binding"/>
    <property type="evidence" value="ECO:0007669"/>
    <property type="project" value="UniProtKB-KW"/>
</dbReference>
<proteinExistence type="predicted"/>
<evidence type="ECO:0000256" key="5">
    <source>
        <dbReference type="ARBA" id="ARBA00023014"/>
    </source>
</evidence>
<dbReference type="GO" id="GO:0051536">
    <property type="term" value="F:iron-sulfur cluster binding"/>
    <property type="evidence" value="ECO:0007669"/>
    <property type="project" value="UniProtKB-KW"/>
</dbReference>
<keyword evidence="5" id="KW-0411">Iron-sulfur</keyword>
<evidence type="ECO:0000259" key="6">
    <source>
        <dbReference type="PROSITE" id="PS51918"/>
    </source>
</evidence>
<dbReference type="SFLD" id="SFLDG01067">
    <property type="entry name" value="SPASM/twitch_domain_containing"/>
    <property type="match status" value="1"/>
</dbReference>
<dbReference type="EMBL" id="QPJY01000003">
    <property type="protein sequence ID" value="RCX31289.1"/>
    <property type="molecule type" value="Genomic_DNA"/>
</dbReference>
<accession>A0A369CBM4</accession>
<dbReference type="InterPro" id="IPR007197">
    <property type="entry name" value="rSAM"/>
</dbReference>
<evidence type="ECO:0000256" key="1">
    <source>
        <dbReference type="ARBA" id="ARBA00001966"/>
    </source>
</evidence>
<dbReference type="RefSeq" id="WP_170142110.1">
    <property type="nucleotide sequence ID" value="NZ_QPJY01000003.1"/>
</dbReference>
<dbReference type="SUPFAM" id="SSF102114">
    <property type="entry name" value="Radical SAM enzymes"/>
    <property type="match status" value="1"/>
</dbReference>
<dbReference type="InterPro" id="IPR023885">
    <property type="entry name" value="4Fe4S-binding_SPASM_dom"/>
</dbReference>
<keyword evidence="2" id="KW-0949">S-adenosyl-L-methionine</keyword>
<dbReference type="SFLD" id="SFLDS00029">
    <property type="entry name" value="Radical_SAM"/>
    <property type="match status" value="1"/>
</dbReference>
<reference evidence="7 8" key="1">
    <citation type="submission" date="2018-07" db="EMBL/GenBank/DDBJ databases">
        <title>Genomic Encyclopedia of Type Strains, Phase IV (KMG-IV): sequencing the most valuable type-strain genomes for metagenomic binning, comparative biology and taxonomic classification.</title>
        <authorList>
            <person name="Goeker M."/>
        </authorList>
    </citation>
    <scope>NUCLEOTIDE SEQUENCE [LARGE SCALE GENOMIC DNA]</scope>
    <source>
        <strain evidence="7 8">DSM 26407</strain>
    </source>
</reference>
<evidence type="ECO:0000256" key="3">
    <source>
        <dbReference type="ARBA" id="ARBA00022723"/>
    </source>
</evidence>
<keyword evidence="8" id="KW-1185">Reference proteome</keyword>
<dbReference type="NCBIfam" id="TIGR04085">
    <property type="entry name" value="rSAM_more_4Fe4S"/>
    <property type="match status" value="1"/>
</dbReference>
<feature type="domain" description="Radical SAM core" evidence="6">
    <location>
        <begin position="3"/>
        <end position="233"/>
    </location>
</feature>
<dbReference type="Gene3D" id="3.20.20.70">
    <property type="entry name" value="Aldolase class I"/>
    <property type="match status" value="1"/>
</dbReference>
<evidence type="ECO:0000313" key="7">
    <source>
        <dbReference type="EMBL" id="RCX31289.1"/>
    </source>
</evidence>
<dbReference type="PANTHER" id="PTHR43273">
    <property type="entry name" value="ANAEROBIC SULFATASE-MATURATING ENZYME HOMOLOG ASLB-RELATED"/>
    <property type="match status" value="1"/>
</dbReference>
<dbReference type="AlphaFoldDB" id="A0A369CBM4"/>